<sequence length="244" mass="26727">MRSMIAGILLGAVFALPAGAAPFTVSSPTPSKVLKLKLRSDYKDTDTKDTLVFPKIGLEVPLMENLSMTVSGNFRNVDRVGGEEHYGFGDVEIEGKWQFLDAKDNSLGVAMGINPELTLATGNDRKGLGTGNTEIYLPLVMSKKVGPWEFGGEIGYHHMFEQHEDEMTYGVLVMRRVAPDLRLGAELVVDAPPSHFSDYDLTMNGGFKWALSSKVELHGLVGHSLRTVDGNDVLKVKVGLDWKF</sequence>
<dbReference type="Proteomes" id="UP001141619">
    <property type="component" value="Unassembled WGS sequence"/>
</dbReference>
<evidence type="ECO:0000256" key="1">
    <source>
        <dbReference type="SAM" id="SignalP"/>
    </source>
</evidence>
<keyword evidence="1" id="KW-0732">Signal</keyword>
<organism evidence="2 3">
    <name type="scientific">Govanella unica</name>
    <dbReference type="NCBI Taxonomy" id="2975056"/>
    <lineage>
        <taxon>Bacteria</taxon>
        <taxon>Pseudomonadati</taxon>
        <taxon>Pseudomonadota</taxon>
        <taxon>Alphaproteobacteria</taxon>
        <taxon>Emcibacterales</taxon>
        <taxon>Govanellaceae</taxon>
        <taxon>Govanella</taxon>
    </lineage>
</organism>
<feature type="chain" id="PRO_5040815560" evidence="1">
    <location>
        <begin position="21"/>
        <end position="244"/>
    </location>
</feature>
<dbReference type="AlphaFoldDB" id="A0A9X3Z793"/>
<name>A0A9X3Z793_9PROT</name>
<accession>A0A9X3Z793</accession>
<evidence type="ECO:0000313" key="3">
    <source>
        <dbReference type="Proteomes" id="UP001141619"/>
    </source>
</evidence>
<reference evidence="2" key="2">
    <citation type="journal article" date="2023" name="Syst. Appl. Microbiol.">
        <title>Govania unica gen. nov., sp. nov., a rare biosphere bacterium that represents a novel family in the class Alphaproteobacteria.</title>
        <authorList>
            <person name="Vandamme P."/>
            <person name="Peeters C."/>
            <person name="Hettiarachchi A."/>
            <person name="Cnockaert M."/>
            <person name="Carlier A."/>
        </authorList>
    </citation>
    <scope>NUCLEOTIDE SEQUENCE</scope>
    <source>
        <strain evidence="2">LMG 31809</strain>
    </source>
</reference>
<proteinExistence type="predicted"/>
<reference evidence="2" key="1">
    <citation type="submission" date="2022-08" db="EMBL/GenBank/DDBJ databases">
        <authorList>
            <person name="Vandamme P."/>
            <person name="Hettiarachchi A."/>
            <person name="Peeters C."/>
            <person name="Cnockaert M."/>
            <person name="Carlier A."/>
        </authorList>
    </citation>
    <scope>NUCLEOTIDE SEQUENCE</scope>
    <source>
        <strain evidence="2">LMG 31809</strain>
    </source>
</reference>
<comment type="caution">
    <text evidence="2">The sequence shown here is derived from an EMBL/GenBank/DDBJ whole genome shotgun (WGS) entry which is preliminary data.</text>
</comment>
<keyword evidence="3" id="KW-1185">Reference proteome</keyword>
<protein>
    <submittedName>
        <fullName evidence="2">Uncharacterized protein</fullName>
    </submittedName>
</protein>
<feature type="signal peptide" evidence="1">
    <location>
        <begin position="1"/>
        <end position="20"/>
    </location>
</feature>
<evidence type="ECO:0000313" key="2">
    <source>
        <dbReference type="EMBL" id="MDA5193907.1"/>
    </source>
</evidence>
<dbReference type="RefSeq" id="WP_274943614.1">
    <property type="nucleotide sequence ID" value="NZ_JANWOI010000003.1"/>
</dbReference>
<dbReference type="EMBL" id="JANWOI010000003">
    <property type="protein sequence ID" value="MDA5193907.1"/>
    <property type="molecule type" value="Genomic_DNA"/>
</dbReference>
<gene>
    <name evidence="2" type="ORF">NYP16_08085</name>
</gene>